<feature type="compositionally biased region" description="Polar residues" evidence="1">
    <location>
        <begin position="151"/>
        <end position="165"/>
    </location>
</feature>
<feature type="chain" id="PRO_5025695401" evidence="2">
    <location>
        <begin position="22"/>
        <end position="165"/>
    </location>
</feature>
<dbReference type="AlphaFoldDB" id="A0A6A5GGL1"/>
<feature type="signal peptide" evidence="2">
    <location>
        <begin position="1"/>
        <end position="21"/>
    </location>
</feature>
<evidence type="ECO:0000256" key="2">
    <source>
        <dbReference type="SAM" id="SignalP"/>
    </source>
</evidence>
<dbReference type="GeneID" id="78776921"/>
<dbReference type="EMBL" id="WUAV01000005">
    <property type="protein sequence ID" value="KAF1753846.1"/>
    <property type="molecule type" value="Genomic_DNA"/>
</dbReference>
<feature type="region of interest" description="Disordered" evidence="1">
    <location>
        <begin position="139"/>
        <end position="165"/>
    </location>
</feature>
<dbReference type="KEGG" id="crq:GCK72_020403"/>
<accession>A0A6A5GGL1</accession>
<name>A0A6A5GGL1_CAERE</name>
<evidence type="ECO:0000313" key="3">
    <source>
        <dbReference type="EMBL" id="KAF1753846.1"/>
    </source>
</evidence>
<keyword evidence="2" id="KW-0732">Signal</keyword>
<dbReference type="CTD" id="78776921"/>
<protein>
    <submittedName>
        <fullName evidence="3">Uncharacterized protein</fullName>
    </submittedName>
</protein>
<organism evidence="3 4">
    <name type="scientific">Caenorhabditis remanei</name>
    <name type="common">Caenorhabditis vulgaris</name>
    <dbReference type="NCBI Taxonomy" id="31234"/>
    <lineage>
        <taxon>Eukaryota</taxon>
        <taxon>Metazoa</taxon>
        <taxon>Ecdysozoa</taxon>
        <taxon>Nematoda</taxon>
        <taxon>Chromadorea</taxon>
        <taxon>Rhabditida</taxon>
        <taxon>Rhabditina</taxon>
        <taxon>Rhabditomorpha</taxon>
        <taxon>Rhabditoidea</taxon>
        <taxon>Rhabditidae</taxon>
        <taxon>Peloderinae</taxon>
        <taxon>Caenorhabditis</taxon>
    </lineage>
</organism>
<reference evidence="3 4" key="1">
    <citation type="submission" date="2019-12" db="EMBL/GenBank/DDBJ databases">
        <title>Chromosome-level assembly of the Caenorhabditis remanei genome.</title>
        <authorList>
            <person name="Teterina A.A."/>
            <person name="Willis J.H."/>
            <person name="Phillips P.C."/>
        </authorList>
    </citation>
    <scope>NUCLEOTIDE SEQUENCE [LARGE SCALE GENOMIC DNA]</scope>
    <source>
        <strain evidence="3 4">PX506</strain>
        <tissue evidence="3">Whole organism</tissue>
    </source>
</reference>
<dbReference type="RefSeq" id="XP_053582473.1">
    <property type="nucleotide sequence ID" value="XM_053733560.1"/>
</dbReference>
<sequence length="165" mass="18998">MTNLKAYVILVSIFSTNQVTSYPPEWDQETTRTELLSFGVSSESTDGLLEIASHFTFPRYDDDPFWDRYYANQQFSTFMAQTEDFMRNRPDLGQYVNFILSRRDRGVLEQSLERRVLCDEENQGDNCVPIAKAQCMKSKPTGLIDKKRSSARNGGQESNGSRRIK</sequence>
<evidence type="ECO:0000313" key="4">
    <source>
        <dbReference type="Proteomes" id="UP000483820"/>
    </source>
</evidence>
<proteinExistence type="predicted"/>
<dbReference type="Proteomes" id="UP000483820">
    <property type="component" value="Chromosome V"/>
</dbReference>
<comment type="caution">
    <text evidence="3">The sequence shown here is derived from an EMBL/GenBank/DDBJ whole genome shotgun (WGS) entry which is preliminary data.</text>
</comment>
<evidence type="ECO:0000256" key="1">
    <source>
        <dbReference type="SAM" id="MobiDB-lite"/>
    </source>
</evidence>
<gene>
    <name evidence="3" type="ORF">GCK72_020403</name>
</gene>